<reference evidence="5" key="1">
    <citation type="submission" date="2025-08" db="UniProtKB">
        <authorList>
            <consortium name="RefSeq"/>
        </authorList>
    </citation>
    <scope>IDENTIFICATION</scope>
    <source>
        <tissue evidence="5">Muscle</tissue>
    </source>
</reference>
<evidence type="ECO:0000256" key="1">
    <source>
        <dbReference type="ARBA" id="ARBA00023180"/>
    </source>
</evidence>
<keyword evidence="1" id="KW-0325">Glycoprotein</keyword>
<dbReference type="GO" id="GO:0030335">
    <property type="term" value="P:positive regulation of cell migration"/>
    <property type="evidence" value="ECO:0007669"/>
    <property type="project" value="TreeGrafter"/>
</dbReference>
<evidence type="ECO:0000313" key="4">
    <source>
        <dbReference type="Proteomes" id="UP000504611"/>
    </source>
</evidence>
<evidence type="ECO:0000313" key="5">
    <source>
        <dbReference type="RefSeq" id="XP_010791435.1"/>
    </source>
</evidence>
<proteinExistence type="predicted"/>
<dbReference type="PANTHER" id="PTHR11036">
    <property type="entry name" value="SEMAPHORIN"/>
    <property type="match status" value="1"/>
</dbReference>
<dbReference type="InterPro" id="IPR036352">
    <property type="entry name" value="Semap_dom_sf"/>
</dbReference>
<feature type="non-terminal residue" evidence="5">
    <location>
        <position position="1"/>
    </location>
</feature>
<feature type="non-terminal residue" evidence="5">
    <location>
        <position position="193"/>
    </location>
</feature>
<dbReference type="KEGG" id="ncc:104964379"/>
<dbReference type="GO" id="GO:0005886">
    <property type="term" value="C:plasma membrane"/>
    <property type="evidence" value="ECO:0007669"/>
    <property type="project" value="TreeGrafter"/>
</dbReference>
<feature type="domain" description="Sema" evidence="3">
    <location>
        <begin position="1"/>
        <end position="193"/>
    </location>
</feature>
<dbReference type="SUPFAM" id="SSF101912">
    <property type="entry name" value="Sema domain"/>
    <property type="match status" value="1"/>
</dbReference>
<keyword evidence="4" id="KW-1185">Reference proteome</keyword>
<comment type="caution">
    <text evidence="2">Lacks conserved residue(s) required for the propagation of feature annotation.</text>
</comment>
<evidence type="ECO:0000259" key="3">
    <source>
        <dbReference type="PROSITE" id="PS51004"/>
    </source>
</evidence>
<dbReference type="GO" id="GO:0045499">
    <property type="term" value="F:chemorepellent activity"/>
    <property type="evidence" value="ECO:0007669"/>
    <property type="project" value="TreeGrafter"/>
</dbReference>
<dbReference type="RefSeq" id="XP_010791435.1">
    <property type="nucleotide sequence ID" value="XM_010793133.1"/>
</dbReference>
<dbReference type="GO" id="GO:0001755">
    <property type="term" value="P:neural crest cell migration"/>
    <property type="evidence" value="ECO:0007669"/>
    <property type="project" value="TreeGrafter"/>
</dbReference>
<dbReference type="PROSITE" id="PS51004">
    <property type="entry name" value="SEMA"/>
    <property type="match status" value="1"/>
</dbReference>
<name>A0A6I9PUH9_9TELE</name>
<dbReference type="InterPro" id="IPR027231">
    <property type="entry name" value="Semaphorin"/>
</dbReference>
<dbReference type="GO" id="GO:0030215">
    <property type="term" value="F:semaphorin receptor binding"/>
    <property type="evidence" value="ECO:0007669"/>
    <property type="project" value="InterPro"/>
</dbReference>
<dbReference type="PANTHER" id="PTHR11036:SF145">
    <property type="entry name" value="SEMAPHORIN-4A ISOFORM X1-RELATED"/>
    <property type="match status" value="1"/>
</dbReference>
<dbReference type="InterPro" id="IPR015943">
    <property type="entry name" value="WD40/YVTN_repeat-like_dom_sf"/>
</dbReference>
<accession>A0A6I9PUH9</accession>
<dbReference type="GO" id="GO:0071526">
    <property type="term" value="P:semaphorin-plexin signaling pathway"/>
    <property type="evidence" value="ECO:0007669"/>
    <property type="project" value="TreeGrafter"/>
</dbReference>
<dbReference type="AlphaFoldDB" id="A0A6I9PUH9"/>
<dbReference type="GeneID" id="104964379"/>
<protein>
    <submittedName>
        <fullName evidence="5">Semaphorin-4B-like</fullName>
    </submittedName>
</protein>
<sequence length="193" mass="21470">GKLFTASTTDFRGKIAQISRHFSRGGQDVSQDTSIALLQDPAFVGSAAVDMKLFFFFTEVGKEFSFVDELRIARVAQVCKDDVGGQRTLQNKWTSFAKAPLLCQVPRQLPFNVLQHVFTLPPPEGASSSETLFYGVFTSQWYGASGGSLFLPDFHCASSSWSSLLDRYVQHSDTSAFHKEDKNPDHIHLNERA</sequence>
<dbReference type="GO" id="GO:0007411">
    <property type="term" value="P:axon guidance"/>
    <property type="evidence" value="ECO:0007669"/>
    <property type="project" value="TreeGrafter"/>
</dbReference>
<organism evidence="4 5">
    <name type="scientific">Notothenia coriiceps</name>
    <name type="common">black rockcod</name>
    <dbReference type="NCBI Taxonomy" id="8208"/>
    <lineage>
        <taxon>Eukaryota</taxon>
        <taxon>Metazoa</taxon>
        <taxon>Chordata</taxon>
        <taxon>Craniata</taxon>
        <taxon>Vertebrata</taxon>
        <taxon>Euteleostomi</taxon>
        <taxon>Actinopterygii</taxon>
        <taxon>Neopterygii</taxon>
        <taxon>Teleostei</taxon>
        <taxon>Neoteleostei</taxon>
        <taxon>Acanthomorphata</taxon>
        <taxon>Eupercaria</taxon>
        <taxon>Perciformes</taxon>
        <taxon>Notothenioidei</taxon>
        <taxon>Nototheniidae</taxon>
        <taxon>Notothenia</taxon>
    </lineage>
</organism>
<dbReference type="Proteomes" id="UP000504611">
    <property type="component" value="Unplaced"/>
</dbReference>
<dbReference type="InterPro" id="IPR001627">
    <property type="entry name" value="Semap_dom"/>
</dbReference>
<dbReference type="Gene3D" id="2.130.10.10">
    <property type="entry name" value="YVTN repeat-like/Quinoprotein amine dehydrogenase"/>
    <property type="match status" value="1"/>
</dbReference>
<dbReference type="OrthoDB" id="9988752at2759"/>
<gene>
    <name evidence="5" type="primary">LOC104964379</name>
</gene>
<evidence type="ECO:0000256" key="2">
    <source>
        <dbReference type="PROSITE-ProRule" id="PRU00352"/>
    </source>
</evidence>